<dbReference type="Pfam" id="PF04972">
    <property type="entry name" value="BON"/>
    <property type="match status" value="2"/>
</dbReference>
<dbReference type="PROSITE" id="PS50914">
    <property type="entry name" value="BON"/>
    <property type="match status" value="2"/>
</dbReference>
<gene>
    <name evidence="4" type="ORF">ED236_11980</name>
</gene>
<sequence>MSTTSSTMLKVLVLATLATQLNACVPVVVGGAATAGSVAIDRRSAGNVVDDEGIELKANHQISQEVGDAVHANVTSFNRNVLITGEAFDEKSRTAPEAIVKSYPNVRHVTNELVIAPKTSLQTRSADAYITTKVKASFVKENLFNANHVKVVTENGTVFLMGVVTQKEADDAVEIARNISGVNKVVKVFEYVEAVSK</sequence>
<accession>A0A3N0UU63</accession>
<dbReference type="PANTHER" id="PTHR34606">
    <property type="entry name" value="BON DOMAIN-CONTAINING PROTEIN"/>
    <property type="match status" value="1"/>
</dbReference>
<dbReference type="InterPro" id="IPR007055">
    <property type="entry name" value="BON_dom"/>
</dbReference>
<evidence type="ECO:0000256" key="2">
    <source>
        <dbReference type="SAM" id="SignalP"/>
    </source>
</evidence>
<feature type="domain" description="BON" evidence="3">
    <location>
        <begin position="126"/>
        <end position="196"/>
    </location>
</feature>
<protein>
    <submittedName>
        <fullName evidence="4">BON domain-containing protein</fullName>
    </submittedName>
</protein>
<feature type="chain" id="PRO_5017924401" evidence="2">
    <location>
        <begin position="24"/>
        <end position="197"/>
    </location>
</feature>
<name>A0A3N0UU63_9PROT</name>
<evidence type="ECO:0000313" key="5">
    <source>
        <dbReference type="Proteomes" id="UP000275137"/>
    </source>
</evidence>
<reference evidence="4 5" key="1">
    <citation type="submission" date="2018-10" db="EMBL/GenBank/DDBJ databases">
        <authorList>
            <person name="Chen W.-M."/>
        </authorList>
    </citation>
    <scope>NUCLEOTIDE SEQUENCE [LARGE SCALE GENOMIC DNA]</scope>
    <source>
        <strain evidence="4 5">H-5</strain>
    </source>
</reference>
<dbReference type="PANTHER" id="PTHR34606:SF4">
    <property type="entry name" value="OUTER MEMBRANE LIPOPROTEIN DOLP"/>
    <property type="match status" value="1"/>
</dbReference>
<dbReference type="InterPro" id="IPR014004">
    <property type="entry name" value="Transpt-assoc_nodulatn_dom_bac"/>
</dbReference>
<dbReference type="InterPro" id="IPR051686">
    <property type="entry name" value="Lipoprotein_DolP"/>
</dbReference>
<evidence type="ECO:0000259" key="3">
    <source>
        <dbReference type="PROSITE" id="PS50914"/>
    </source>
</evidence>
<feature type="domain" description="BON" evidence="3">
    <location>
        <begin position="50"/>
        <end position="117"/>
    </location>
</feature>
<dbReference type="EMBL" id="RJVP01000008">
    <property type="protein sequence ID" value="ROH84109.1"/>
    <property type="molecule type" value="Genomic_DNA"/>
</dbReference>
<keyword evidence="1 2" id="KW-0732">Signal</keyword>
<dbReference type="RefSeq" id="WP_123238224.1">
    <property type="nucleotide sequence ID" value="NZ_RJVP01000008.1"/>
</dbReference>
<evidence type="ECO:0000256" key="1">
    <source>
        <dbReference type="ARBA" id="ARBA00022729"/>
    </source>
</evidence>
<dbReference type="SMART" id="SM00749">
    <property type="entry name" value="BON"/>
    <property type="match status" value="1"/>
</dbReference>
<dbReference type="Proteomes" id="UP000275137">
    <property type="component" value="Unassembled WGS sequence"/>
</dbReference>
<evidence type="ECO:0000313" key="4">
    <source>
        <dbReference type="EMBL" id="ROH84109.1"/>
    </source>
</evidence>
<comment type="caution">
    <text evidence="4">The sequence shown here is derived from an EMBL/GenBank/DDBJ whole genome shotgun (WGS) entry which is preliminary data.</text>
</comment>
<organism evidence="4 5">
    <name type="scientific">Pseudomethylobacillus aquaticus</name>
    <dbReference type="NCBI Taxonomy" id="2676064"/>
    <lineage>
        <taxon>Bacteria</taxon>
        <taxon>Pseudomonadati</taxon>
        <taxon>Pseudomonadota</taxon>
        <taxon>Betaproteobacteria</taxon>
        <taxon>Nitrosomonadales</taxon>
        <taxon>Methylophilaceae</taxon>
        <taxon>Pseudomethylobacillus</taxon>
    </lineage>
</organism>
<dbReference type="AlphaFoldDB" id="A0A3N0UU63"/>
<feature type="signal peptide" evidence="2">
    <location>
        <begin position="1"/>
        <end position="23"/>
    </location>
</feature>
<keyword evidence="5" id="KW-1185">Reference proteome</keyword>
<proteinExistence type="predicted"/>
<dbReference type="Gene3D" id="3.40.1520.20">
    <property type="match status" value="1"/>
</dbReference>